<dbReference type="AlphaFoldDB" id="A0AA96WIG1"/>
<keyword evidence="7" id="KW-0812">Transmembrane</keyword>
<evidence type="ECO:0000256" key="3">
    <source>
        <dbReference type="ARBA" id="ARBA00022553"/>
    </source>
</evidence>
<keyword evidence="6" id="KW-0902">Two-component regulatory system</keyword>
<dbReference type="SMART" id="SM00388">
    <property type="entry name" value="HisKA"/>
    <property type="match status" value="1"/>
</dbReference>
<keyword evidence="3" id="KW-0597">Phosphoprotein</keyword>
<keyword evidence="7" id="KW-1133">Transmembrane helix</keyword>
<evidence type="ECO:0000259" key="8">
    <source>
        <dbReference type="PROSITE" id="PS50109"/>
    </source>
</evidence>
<evidence type="ECO:0000256" key="6">
    <source>
        <dbReference type="ARBA" id="ARBA00023012"/>
    </source>
</evidence>
<sequence>MRIRHGISPSFKQIGLERTSLQLRLTVGITTIALLGIGSIGTWTAWQMRKMLVVDHKETMATVATHVSQRLAKTDPDAWQPVLDEWASPNLWLAAKRFEDGKVLARSGPLVDFAAKMPAIPWAQTSSKPTVQRIDGRQIVLCRKPVTRTGQLLGELYLARDVTHDYNVLSTLINTLLFATLLALAVIAGLIAMYIRRSLRPLRQMNQMASAQVGKPQPLSLPAQPVPVEVEGFVQAMSSLYNQLSETGERQRQFTNSLSHELRTSLSLIQGYVQSTLRRGDNLTPAQREALEIAASETHRMIHLLKDLLDLGRMNSGKLELCLKPISLNSVVESAIELVDPEQQRLIEVEAPAPVVAHADMAQISRVLMHLLKNAMQYSKPDQPIQLKLYQTSVWAVLQIRDYGCGIPASEHSSIFDPFYRVEASRCRSTGGIGLGLAIVKALVEGMAGKVGVESTPGDGSTFTVKLPLAPEVNQPKS</sequence>
<organism evidence="9">
    <name type="scientific">Leptolyngbya sp. NK1-12</name>
    <dbReference type="NCBI Taxonomy" id="2547451"/>
    <lineage>
        <taxon>Bacteria</taxon>
        <taxon>Bacillati</taxon>
        <taxon>Cyanobacteriota</taxon>
        <taxon>Cyanophyceae</taxon>
        <taxon>Leptolyngbyales</taxon>
        <taxon>Leptolyngbyaceae</taxon>
        <taxon>Leptolyngbya group</taxon>
        <taxon>Leptolyngbya</taxon>
    </lineage>
</organism>
<keyword evidence="4" id="KW-0808">Transferase</keyword>
<dbReference type="Gene3D" id="1.10.287.130">
    <property type="match status" value="1"/>
</dbReference>
<dbReference type="InterPro" id="IPR004358">
    <property type="entry name" value="Sig_transdc_His_kin-like_C"/>
</dbReference>
<proteinExistence type="predicted"/>
<dbReference type="SMART" id="SM00387">
    <property type="entry name" value="HATPase_c"/>
    <property type="match status" value="1"/>
</dbReference>
<dbReference type="EC" id="2.7.13.3" evidence="2"/>
<evidence type="ECO:0000256" key="2">
    <source>
        <dbReference type="ARBA" id="ARBA00012438"/>
    </source>
</evidence>
<dbReference type="PANTHER" id="PTHR43547:SF2">
    <property type="entry name" value="HYBRID SIGNAL TRANSDUCTION HISTIDINE KINASE C"/>
    <property type="match status" value="1"/>
</dbReference>
<dbReference type="Pfam" id="PF00512">
    <property type="entry name" value="HisKA"/>
    <property type="match status" value="1"/>
</dbReference>
<gene>
    <name evidence="9" type="ORF">HJG54_07935</name>
</gene>
<dbReference type="PRINTS" id="PR00344">
    <property type="entry name" value="BCTRLSENSOR"/>
</dbReference>
<reference evidence="9" key="1">
    <citation type="submission" date="2020-05" db="EMBL/GenBank/DDBJ databases">
        <authorList>
            <person name="Zhu T."/>
            <person name="Keshari N."/>
            <person name="Lu X."/>
        </authorList>
    </citation>
    <scope>NUCLEOTIDE SEQUENCE</scope>
    <source>
        <strain evidence="9">NK1-12</strain>
    </source>
</reference>
<dbReference type="Pfam" id="PF02518">
    <property type="entry name" value="HATPase_c"/>
    <property type="match status" value="1"/>
</dbReference>
<dbReference type="InterPro" id="IPR036097">
    <property type="entry name" value="HisK_dim/P_sf"/>
</dbReference>
<evidence type="ECO:0000313" key="9">
    <source>
        <dbReference type="EMBL" id="WNZ22791.1"/>
    </source>
</evidence>
<feature type="domain" description="Histidine kinase" evidence="8">
    <location>
        <begin position="257"/>
        <end position="471"/>
    </location>
</feature>
<evidence type="ECO:0000256" key="5">
    <source>
        <dbReference type="ARBA" id="ARBA00022777"/>
    </source>
</evidence>
<comment type="catalytic activity">
    <reaction evidence="1">
        <text>ATP + protein L-histidine = ADP + protein N-phospho-L-histidine.</text>
        <dbReference type="EC" id="2.7.13.3"/>
    </reaction>
</comment>
<protein>
    <recommendedName>
        <fullName evidence="2">histidine kinase</fullName>
        <ecNumber evidence="2">2.7.13.3</ecNumber>
    </recommendedName>
</protein>
<dbReference type="GO" id="GO:0000155">
    <property type="term" value="F:phosphorelay sensor kinase activity"/>
    <property type="evidence" value="ECO:0007669"/>
    <property type="project" value="InterPro"/>
</dbReference>
<dbReference type="RefSeq" id="WP_316434335.1">
    <property type="nucleotide sequence ID" value="NZ_CP053586.1"/>
</dbReference>
<evidence type="ECO:0000256" key="7">
    <source>
        <dbReference type="SAM" id="Phobius"/>
    </source>
</evidence>
<feature type="transmembrane region" description="Helical" evidence="7">
    <location>
        <begin position="172"/>
        <end position="195"/>
    </location>
</feature>
<dbReference type="InterPro" id="IPR003661">
    <property type="entry name" value="HisK_dim/P_dom"/>
</dbReference>
<evidence type="ECO:0000256" key="1">
    <source>
        <dbReference type="ARBA" id="ARBA00000085"/>
    </source>
</evidence>
<dbReference type="CDD" id="cd00075">
    <property type="entry name" value="HATPase"/>
    <property type="match status" value="1"/>
</dbReference>
<dbReference type="SUPFAM" id="SSF47384">
    <property type="entry name" value="Homodimeric domain of signal transducing histidine kinase"/>
    <property type="match status" value="1"/>
</dbReference>
<accession>A0AA96WIG1</accession>
<evidence type="ECO:0000256" key="4">
    <source>
        <dbReference type="ARBA" id="ARBA00022679"/>
    </source>
</evidence>
<keyword evidence="7" id="KW-0472">Membrane</keyword>
<dbReference type="SUPFAM" id="SSF55874">
    <property type="entry name" value="ATPase domain of HSP90 chaperone/DNA topoisomerase II/histidine kinase"/>
    <property type="match status" value="1"/>
</dbReference>
<dbReference type="EMBL" id="CP053586">
    <property type="protein sequence ID" value="WNZ22791.1"/>
    <property type="molecule type" value="Genomic_DNA"/>
</dbReference>
<name>A0AA96WIG1_9CYAN</name>
<dbReference type="InterPro" id="IPR005467">
    <property type="entry name" value="His_kinase_dom"/>
</dbReference>
<dbReference type="InterPro" id="IPR036890">
    <property type="entry name" value="HATPase_C_sf"/>
</dbReference>
<dbReference type="PROSITE" id="PS50109">
    <property type="entry name" value="HIS_KIN"/>
    <property type="match status" value="1"/>
</dbReference>
<dbReference type="InterPro" id="IPR003594">
    <property type="entry name" value="HATPase_dom"/>
</dbReference>
<feature type="transmembrane region" description="Helical" evidence="7">
    <location>
        <begin position="21"/>
        <end position="46"/>
    </location>
</feature>
<dbReference type="PANTHER" id="PTHR43547">
    <property type="entry name" value="TWO-COMPONENT HISTIDINE KINASE"/>
    <property type="match status" value="1"/>
</dbReference>
<keyword evidence="5 9" id="KW-0418">Kinase</keyword>
<dbReference type="FunFam" id="3.30.565.10:FF:000006">
    <property type="entry name" value="Sensor histidine kinase WalK"/>
    <property type="match status" value="1"/>
</dbReference>
<dbReference type="CDD" id="cd00082">
    <property type="entry name" value="HisKA"/>
    <property type="match status" value="1"/>
</dbReference>
<dbReference type="Gene3D" id="3.30.565.10">
    <property type="entry name" value="Histidine kinase-like ATPase, C-terminal domain"/>
    <property type="match status" value="1"/>
</dbReference>